<dbReference type="AlphaFoldDB" id="A0A8H3C6C4"/>
<proteinExistence type="predicted"/>
<feature type="compositionally biased region" description="Basic residues" evidence="1">
    <location>
        <begin position="1"/>
        <end position="10"/>
    </location>
</feature>
<protein>
    <submittedName>
        <fullName evidence="2">Uncharacterized protein</fullName>
    </submittedName>
</protein>
<reference evidence="2" key="1">
    <citation type="submission" date="2021-01" db="EMBL/GenBank/DDBJ databases">
        <authorList>
            <person name="Kaushik A."/>
        </authorList>
    </citation>
    <scope>NUCLEOTIDE SEQUENCE</scope>
    <source>
        <strain evidence="2">AG6-10EEA</strain>
    </source>
</reference>
<evidence type="ECO:0000256" key="1">
    <source>
        <dbReference type="SAM" id="MobiDB-lite"/>
    </source>
</evidence>
<feature type="region of interest" description="Disordered" evidence="1">
    <location>
        <begin position="1"/>
        <end position="40"/>
    </location>
</feature>
<feature type="region of interest" description="Disordered" evidence="1">
    <location>
        <begin position="180"/>
        <end position="217"/>
    </location>
</feature>
<dbReference type="Proteomes" id="UP000663853">
    <property type="component" value="Unassembled WGS sequence"/>
</dbReference>
<dbReference type="EMBL" id="CAJMXA010002052">
    <property type="protein sequence ID" value="CAE6474965.1"/>
    <property type="molecule type" value="Genomic_DNA"/>
</dbReference>
<gene>
    <name evidence="2" type="ORF">RDB_LOCUS79953</name>
</gene>
<organism evidence="2 3">
    <name type="scientific">Rhizoctonia solani</name>
    <dbReference type="NCBI Taxonomy" id="456999"/>
    <lineage>
        <taxon>Eukaryota</taxon>
        <taxon>Fungi</taxon>
        <taxon>Dikarya</taxon>
        <taxon>Basidiomycota</taxon>
        <taxon>Agaricomycotina</taxon>
        <taxon>Agaricomycetes</taxon>
        <taxon>Cantharellales</taxon>
        <taxon>Ceratobasidiaceae</taxon>
        <taxon>Rhizoctonia</taxon>
    </lineage>
</organism>
<sequence>MGPTRTKHSSNRYDPWNLATRHEAKSTTLSPIPNDRLEGNEVDQPCAALVRVEPPGRLEFPPDYAFTTQPQELVVRQPSVSSDAQDIELNESFRVGTVAVQFIRKMMFDLPYIHEVVGILEKLGYKSDHASTSRDTTTDPDLDKIMRLSLLLRNFDQEMDKEFPWLPKALHALRQLSVRMEGDDQDSENDTLEQNEGEDDLRGMVPRNEVPNNGAEAEEIEDTLMLSGSVAGYKVTRNIGDPDSQMMYTSTAAENPLLGFGLDTYSQYSTFHNLETPTIVEDAPTVLGSGYVPSASSQNLSSSSSRDGLLPLNVTTAPTPVLLCPQKTKASLDNVIAPPNRYSITCVAPGVSECTVKLELDITIRPPVLFEDSDSGSPS</sequence>
<comment type="caution">
    <text evidence="2">The sequence shown here is derived from an EMBL/GenBank/DDBJ whole genome shotgun (WGS) entry which is preliminary data.</text>
</comment>
<name>A0A8H3C6C4_9AGAM</name>
<evidence type="ECO:0000313" key="2">
    <source>
        <dbReference type="EMBL" id="CAE6474965.1"/>
    </source>
</evidence>
<evidence type="ECO:0000313" key="3">
    <source>
        <dbReference type="Proteomes" id="UP000663853"/>
    </source>
</evidence>
<feature type="compositionally biased region" description="Acidic residues" evidence="1">
    <location>
        <begin position="183"/>
        <end position="199"/>
    </location>
</feature>
<accession>A0A8H3C6C4</accession>